<protein>
    <submittedName>
        <fullName evidence="2">Type II toxin-antitoxin system RelE/ParE family toxin</fullName>
    </submittedName>
</protein>
<organism evidence="2 3">
    <name type="scientific">Pedobacter endophyticus</name>
    <dbReference type="NCBI Taxonomy" id="2789740"/>
    <lineage>
        <taxon>Bacteria</taxon>
        <taxon>Pseudomonadati</taxon>
        <taxon>Bacteroidota</taxon>
        <taxon>Sphingobacteriia</taxon>
        <taxon>Sphingobacteriales</taxon>
        <taxon>Sphingobacteriaceae</taxon>
        <taxon>Pedobacter</taxon>
    </lineage>
</organism>
<name>A0A7S9L334_9SPHI</name>
<dbReference type="Gene3D" id="3.30.2310.20">
    <property type="entry name" value="RelE-like"/>
    <property type="match status" value="1"/>
</dbReference>
<evidence type="ECO:0000313" key="2">
    <source>
        <dbReference type="EMBL" id="QPH41581.1"/>
    </source>
</evidence>
<evidence type="ECO:0000256" key="1">
    <source>
        <dbReference type="ARBA" id="ARBA00022649"/>
    </source>
</evidence>
<sequence length="97" mass="11900">MKIKWNKSAVKQLLDIIQYLEENDELEYAERLESRILSKIKSIPILINTFQQDRLKRENDGSFFAFEIDSYRISFRHLRDDIRILRIRHTSRRPYTR</sequence>
<gene>
    <name evidence="2" type="ORF">IZT61_10145</name>
</gene>
<dbReference type="KEGG" id="pex:IZT61_10145"/>
<dbReference type="RefSeq" id="WP_196101018.1">
    <property type="nucleotide sequence ID" value="NZ_CP064939.1"/>
</dbReference>
<keyword evidence="1" id="KW-1277">Toxin-antitoxin system</keyword>
<reference evidence="2 3" key="1">
    <citation type="submission" date="2020-11" db="EMBL/GenBank/DDBJ databases">
        <title>Pedobacter endophytica, an endophytic bacteria isolated form Carex pumila.</title>
        <authorList>
            <person name="Peng Y."/>
            <person name="Jiang L."/>
            <person name="Lee J."/>
        </authorList>
    </citation>
    <scope>NUCLEOTIDE SEQUENCE [LARGE SCALE GENOMIC DNA]</scope>
    <source>
        <strain evidence="2 3">JBR3-12</strain>
    </source>
</reference>
<dbReference type="InterPro" id="IPR007712">
    <property type="entry name" value="RelE/ParE_toxin"/>
</dbReference>
<dbReference type="AlphaFoldDB" id="A0A7S9L334"/>
<dbReference type="Proteomes" id="UP000594759">
    <property type="component" value="Chromosome"/>
</dbReference>
<dbReference type="Pfam" id="PF05016">
    <property type="entry name" value="ParE_toxin"/>
    <property type="match status" value="1"/>
</dbReference>
<dbReference type="EMBL" id="CP064939">
    <property type="protein sequence ID" value="QPH41581.1"/>
    <property type="molecule type" value="Genomic_DNA"/>
</dbReference>
<dbReference type="InterPro" id="IPR035093">
    <property type="entry name" value="RelE/ParE_toxin_dom_sf"/>
</dbReference>
<accession>A0A7S9L334</accession>
<evidence type="ECO:0000313" key="3">
    <source>
        <dbReference type="Proteomes" id="UP000594759"/>
    </source>
</evidence>
<keyword evidence="3" id="KW-1185">Reference proteome</keyword>
<proteinExistence type="predicted"/>